<feature type="transmembrane region" description="Helical" evidence="1">
    <location>
        <begin position="108"/>
        <end position="135"/>
    </location>
</feature>
<comment type="caution">
    <text evidence="2">The sequence shown here is derived from an EMBL/GenBank/DDBJ whole genome shotgun (WGS) entry which is preliminary data.</text>
</comment>
<name>D3B8T5_HETP5</name>
<feature type="transmembrane region" description="Helical" evidence="1">
    <location>
        <begin position="147"/>
        <end position="175"/>
    </location>
</feature>
<accession>D3B8T5</accession>
<evidence type="ECO:0000313" key="2">
    <source>
        <dbReference type="EMBL" id="EFA82453.1"/>
    </source>
</evidence>
<feature type="transmembrane region" description="Helical" evidence="1">
    <location>
        <begin position="181"/>
        <end position="200"/>
    </location>
</feature>
<keyword evidence="1" id="KW-0472">Membrane</keyword>
<reference evidence="2 3" key="1">
    <citation type="journal article" date="2011" name="Genome Res.">
        <title>Phylogeny-wide analysis of social amoeba genomes highlights ancient origins for complex intercellular communication.</title>
        <authorList>
            <person name="Heidel A.J."/>
            <person name="Lawal H.M."/>
            <person name="Felder M."/>
            <person name="Schilde C."/>
            <person name="Helps N.R."/>
            <person name="Tunggal B."/>
            <person name="Rivero F."/>
            <person name="John U."/>
            <person name="Schleicher M."/>
            <person name="Eichinger L."/>
            <person name="Platzer M."/>
            <person name="Noegel A.A."/>
            <person name="Schaap P."/>
            <person name="Gloeckner G."/>
        </authorList>
    </citation>
    <scope>NUCLEOTIDE SEQUENCE [LARGE SCALE GENOMIC DNA]</scope>
    <source>
        <strain evidence="3">ATCC 26659 / Pp 5 / PN500</strain>
    </source>
</reference>
<dbReference type="InParanoid" id="D3B8T5"/>
<keyword evidence="1" id="KW-0812">Transmembrane</keyword>
<evidence type="ECO:0000313" key="3">
    <source>
        <dbReference type="Proteomes" id="UP000001396"/>
    </source>
</evidence>
<keyword evidence="3" id="KW-1185">Reference proteome</keyword>
<evidence type="ECO:0008006" key="4">
    <source>
        <dbReference type="Google" id="ProtNLM"/>
    </source>
</evidence>
<evidence type="ECO:0000256" key="1">
    <source>
        <dbReference type="SAM" id="Phobius"/>
    </source>
</evidence>
<proteinExistence type="predicted"/>
<keyword evidence="1" id="KW-1133">Transmembrane helix</keyword>
<feature type="transmembrane region" description="Helical" evidence="1">
    <location>
        <begin position="68"/>
        <end position="88"/>
    </location>
</feature>
<protein>
    <recommendedName>
        <fullName evidence="4">THH1/TOM1/TOM3 domain-containing protein</fullName>
    </recommendedName>
</protein>
<dbReference type="AlphaFoldDB" id="D3B8T5"/>
<dbReference type="EMBL" id="ADBJ01000020">
    <property type="protein sequence ID" value="EFA82453.1"/>
    <property type="molecule type" value="Genomic_DNA"/>
</dbReference>
<dbReference type="GeneID" id="31360365"/>
<organism evidence="2 3">
    <name type="scientific">Heterostelium pallidum (strain ATCC 26659 / Pp 5 / PN500)</name>
    <name type="common">Cellular slime mold</name>
    <name type="synonym">Polysphondylium pallidum</name>
    <dbReference type="NCBI Taxonomy" id="670386"/>
    <lineage>
        <taxon>Eukaryota</taxon>
        <taxon>Amoebozoa</taxon>
        <taxon>Evosea</taxon>
        <taxon>Eumycetozoa</taxon>
        <taxon>Dictyostelia</taxon>
        <taxon>Acytosteliales</taxon>
        <taxon>Acytosteliaceae</taxon>
        <taxon>Heterostelium</taxon>
    </lineage>
</organism>
<gene>
    <name evidence="2" type="ORF">PPL_04878</name>
</gene>
<dbReference type="RefSeq" id="XP_020434570.1">
    <property type="nucleotide sequence ID" value="XM_020575775.1"/>
</dbReference>
<feature type="transmembrane region" description="Helical" evidence="1">
    <location>
        <begin position="20"/>
        <end position="47"/>
    </location>
</feature>
<dbReference type="Proteomes" id="UP000001396">
    <property type="component" value="Unassembled WGS sequence"/>
</dbReference>
<sequence length="232" mass="26697">MNDQTFHYWNFDVSHIVLSSFYIVLILCAIISFAGTKGYFYSVALILGTIIQEEHLPKTAQTDIKKMVSLIFYGNLAMYGVVIILYIFDFTIDPPSNYSVNLPTTITGIIIQLFAAFMYFWGSLLFVFILEIIAANKSSEYATVRKMFAIIFPFSFLSFMARAVLTAVTTFVSIASWYKDILYYTFLEILPMSFLLLIMCQRSSLRLLREKFANPETLPILENDHSKQDYII</sequence>